<organism evidence="3 4">
    <name type="scientific">Scylla paramamosain</name>
    <name type="common">Mud crab</name>
    <dbReference type="NCBI Taxonomy" id="85552"/>
    <lineage>
        <taxon>Eukaryota</taxon>
        <taxon>Metazoa</taxon>
        <taxon>Ecdysozoa</taxon>
        <taxon>Arthropoda</taxon>
        <taxon>Crustacea</taxon>
        <taxon>Multicrustacea</taxon>
        <taxon>Malacostraca</taxon>
        <taxon>Eumalacostraca</taxon>
        <taxon>Eucarida</taxon>
        <taxon>Decapoda</taxon>
        <taxon>Pleocyemata</taxon>
        <taxon>Brachyura</taxon>
        <taxon>Eubrachyura</taxon>
        <taxon>Portunoidea</taxon>
        <taxon>Portunidae</taxon>
        <taxon>Portuninae</taxon>
        <taxon>Scylla</taxon>
    </lineage>
</organism>
<dbReference type="SMART" id="SM00256">
    <property type="entry name" value="FBOX"/>
    <property type="match status" value="1"/>
</dbReference>
<dbReference type="PANTHER" id="PTHR20933:SF3">
    <property type="entry name" value="F-BOX ONLY PROTEIN 33"/>
    <property type="match status" value="1"/>
</dbReference>
<feature type="domain" description="F-box" evidence="2">
    <location>
        <begin position="6"/>
        <end position="52"/>
    </location>
</feature>
<dbReference type="CDD" id="cd22104">
    <property type="entry name" value="F-box_FBXO33"/>
    <property type="match status" value="1"/>
</dbReference>
<sequence>MSTQTQWHWNLLPSVILIEILAYLPLSDRISACSTCKAWRSALFHPSFWRRIELVFVAGEWRRLERSRFVASWAARKLRSCVIHFETVNTNCLVEVDHVLLKITRNPQVEELILLPSHCHTFTKGHDRPYYLRHNNNNNNNNKNNASHPRCLPCSRSSYQFIESAQESLQSIISNSRNLRTLVLGCIQDLTDQADIFLPLLAHHQFNSISTLGLASVKYDPNSYALLDIPPDNFASFTALQVLTLDYDYMSDRLLGVLATPYTCPLRRLVLHVHGIDQTHQGTSEYMWYCFKQQHPQCSLVVTLMHSYDGVEQLGSGLLHPSMPLTHFRAFFCEWINIAALRLMSNWYSETLRHLMWVDSLDHSGWGMLTEGRDEDQETPDPLVMLAWKCKHLEHLTLFGYGYGGSDIVAIARLRGPGLKKLWIPEDCLEADESHELANEEDVDNIAEDVSAGLGRTWRPLTLSELHPLYPTNRSFGHYIKLRTQRRITKMNTGPPD</sequence>
<feature type="signal peptide" evidence="1">
    <location>
        <begin position="1"/>
        <end position="22"/>
    </location>
</feature>
<protein>
    <recommendedName>
        <fullName evidence="2">F-box domain-containing protein</fullName>
    </recommendedName>
</protein>
<proteinExistence type="predicted"/>
<evidence type="ECO:0000259" key="2">
    <source>
        <dbReference type="PROSITE" id="PS50181"/>
    </source>
</evidence>
<accession>A0AAW0TPZ4</accession>
<name>A0AAW0TPZ4_SCYPA</name>
<comment type="caution">
    <text evidence="3">The sequence shown here is derived from an EMBL/GenBank/DDBJ whole genome shotgun (WGS) entry which is preliminary data.</text>
</comment>
<dbReference type="AlphaFoldDB" id="A0AAW0TPZ4"/>
<dbReference type="GO" id="GO:0031398">
    <property type="term" value="P:positive regulation of protein ubiquitination"/>
    <property type="evidence" value="ECO:0007669"/>
    <property type="project" value="TreeGrafter"/>
</dbReference>
<dbReference type="SUPFAM" id="SSF81383">
    <property type="entry name" value="F-box domain"/>
    <property type="match status" value="1"/>
</dbReference>
<evidence type="ECO:0000313" key="4">
    <source>
        <dbReference type="Proteomes" id="UP001487740"/>
    </source>
</evidence>
<dbReference type="PROSITE" id="PS50181">
    <property type="entry name" value="FBOX"/>
    <property type="match status" value="1"/>
</dbReference>
<evidence type="ECO:0000256" key="1">
    <source>
        <dbReference type="SAM" id="SignalP"/>
    </source>
</evidence>
<dbReference type="InterPro" id="IPR001810">
    <property type="entry name" value="F-box_dom"/>
</dbReference>
<feature type="chain" id="PRO_5043855677" description="F-box domain-containing protein" evidence="1">
    <location>
        <begin position="23"/>
        <end position="497"/>
    </location>
</feature>
<dbReference type="InterPro" id="IPR032675">
    <property type="entry name" value="LRR_dom_sf"/>
</dbReference>
<gene>
    <name evidence="3" type="ORF">O3P69_009036</name>
</gene>
<dbReference type="Pfam" id="PF12937">
    <property type="entry name" value="F-box-like"/>
    <property type="match status" value="1"/>
</dbReference>
<dbReference type="Gene3D" id="1.20.1280.50">
    <property type="match status" value="1"/>
</dbReference>
<keyword evidence="1" id="KW-0732">Signal</keyword>
<evidence type="ECO:0000313" key="3">
    <source>
        <dbReference type="EMBL" id="KAK8389759.1"/>
    </source>
</evidence>
<dbReference type="EMBL" id="JARAKH010000027">
    <property type="protein sequence ID" value="KAK8389759.1"/>
    <property type="molecule type" value="Genomic_DNA"/>
</dbReference>
<dbReference type="SUPFAM" id="SSF52047">
    <property type="entry name" value="RNI-like"/>
    <property type="match status" value="1"/>
</dbReference>
<dbReference type="Proteomes" id="UP001487740">
    <property type="component" value="Unassembled WGS sequence"/>
</dbReference>
<dbReference type="PANTHER" id="PTHR20933">
    <property type="entry name" value="F-BOX ONLY PROTEIN 33"/>
    <property type="match status" value="1"/>
</dbReference>
<keyword evidence="4" id="KW-1185">Reference proteome</keyword>
<dbReference type="InterPro" id="IPR036047">
    <property type="entry name" value="F-box-like_dom_sf"/>
</dbReference>
<dbReference type="Gene3D" id="3.80.10.10">
    <property type="entry name" value="Ribonuclease Inhibitor"/>
    <property type="match status" value="1"/>
</dbReference>
<reference evidence="3 4" key="1">
    <citation type="submission" date="2023-03" db="EMBL/GenBank/DDBJ databases">
        <title>High-quality genome of Scylla paramamosain provides insights in environmental adaptation.</title>
        <authorList>
            <person name="Zhang L."/>
        </authorList>
    </citation>
    <scope>NUCLEOTIDE SEQUENCE [LARGE SCALE GENOMIC DNA]</scope>
    <source>
        <strain evidence="3">LZ_2023a</strain>
        <tissue evidence="3">Muscle</tissue>
    </source>
</reference>